<organism evidence="1">
    <name type="scientific">Tanacetum cinerariifolium</name>
    <name type="common">Dalmatian daisy</name>
    <name type="synonym">Chrysanthemum cinerariifolium</name>
    <dbReference type="NCBI Taxonomy" id="118510"/>
    <lineage>
        <taxon>Eukaryota</taxon>
        <taxon>Viridiplantae</taxon>
        <taxon>Streptophyta</taxon>
        <taxon>Embryophyta</taxon>
        <taxon>Tracheophyta</taxon>
        <taxon>Spermatophyta</taxon>
        <taxon>Magnoliopsida</taxon>
        <taxon>eudicotyledons</taxon>
        <taxon>Gunneridae</taxon>
        <taxon>Pentapetalae</taxon>
        <taxon>asterids</taxon>
        <taxon>campanulids</taxon>
        <taxon>Asterales</taxon>
        <taxon>Asteraceae</taxon>
        <taxon>Asteroideae</taxon>
        <taxon>Anthemideae</taxon>
        <taxon>Anthemidinae</taxon>
        <taxon>Tanacetum</taxon>
    </lineage>
</organism>
<protein>
    <submittedName>
        <fullName evidence="1">Mannan endo-1,4-beta-mannosidase 6-like isoform X5</fullName>
    </submittedName>
</protein>
<accession>A0A699HVY3</accession>
<dbReference type="AlphaFoldDB" id="A0A699HVY3"/>
<dbReference type="PANTHER" id="PTHR31451">
    <property type="match status" value="1"/>
</dbReference>
<evidence type="ECO:0000313" key="1">
    <source>
        <dbReference type="EMBL" id="GEY81654.1"/>
    </source>
</evidence>
<dbReference type="InterPro" id="IPR017853">
    <property type="entry name" value="GH"/>
</dbReference>
<dbReference type="PANTHER" id="PTHR31451:SF54">
    <property type="entry name" value="MANNAN ENDO-1,4-BETA-MANNOSIDASE 6"/>
    <property type="match status" value="1"/>
</dbReference>
<gene>
    <name evidence="1" type="ORF">Tci_453628</name>
</gene>
<dbReference type="SUPFAM" id="SSF51445">
    <property type="entry name" value="(Trans)glycosidases"/>
    <property type="match status" value="1"/>
</dbReference>
<dbReference type="Gene3D" id="3.20.20.80">
    <property type="entry name" value="Glycosidases"/>
    <property type="match status" value="1"/>
</dbReference>
<sequence>ISQSISDSHICLIKSWMQSHIDDAEKYLEMPVVSSEFGASTKDPGYNVSFCDIMISTVYNTVLDSVRKGWCGSRSLLWHVFPDGTEYMDDGEARENPLLTSTA</sequence>
<dbReference type="EMBL" id="BKCJ010212452">
    <property type="protein sequence ID" value="GEY81654.1"/>
    <property type="molecule type" value="Genomic_DNA"/>
</dbReference>
<feature type="non-terminal residue" evidence="1">
    <location>
        <position position="1"/>
    </location>
</feature>
<dbReference type="InterPro" id="IPR045053">
    <property type="entry name" value="MAN-like"/>
</dbReference>
<comment type="caution">
    <text evidence="1">The sequence shown here is derived from an EMBL/GenBank/DDBJ whole genome shotgun (WGS) entry which is preliminary data.</text>
</comment>
<name>A0A699HVY3_TANCI</name>
<dbReference type="GO" id="GO:0016985">
    <property type="term" value="F:mannan endo-1,4-beta-mannosidase activity"/>
    <property type="evidence" value="ECO:0007669"/>
    <property type="project" value="UniProtKB-EC"/>
</dbReference>
<reference evidence="1" key="1">
    <citation type="journal article" date="2019" name="Sci. Rep.">
        <title>Draft genome of Tanacetum cinerariifolium, the natural source of mosquito coil.</title>
        <authorList>
            <person name="Yamashiro T."/>
            <person name="Shiraishi A."/>
            <person name="Satake H."/>
            <person name="Nakayama K."/>
        </authorList>
    </citation>
    <scope>NUCLEOTIDE SEQUENCE</scope>
</reference>
<proteinExistence type="predicted"/>